<dbReference type="SUPFAM" id="SSF50494">
    <property type="entry name" value="Trypsin-like serine proteases"/>
    <property type="match status" value="1"/>
</dbReference>
<comment type="similarity">
    <text evidence="1">Belongs to the peptidase S1C family.</text>
</comment>
<evidence type="ECO:0000313" key="5">
    <source>
        <dbReference type="EMBL" id="MDP2521930.1"/>
    </source>
</evidence>
<dbReference type="GO" id="GO:0006508">
    <property type="term" value="P:proteolysis"/>
    <property type="evidence" value="ECO:0007669"/>
    <property type="project" value="UniProtKB-KW"/>
</dbReference>
<dbReference type="PANTHER" id="PTHR43343">
    <property type="entry name" value="PEPTIDASE S12"/>
    <property type="match status" value="1"/>
</dbReference>
<comment type="caution">
    <text evidence="4">The sequence shown here is derived from an EMBL/GenBank/DDBJ whole genome shotgun (WGS) entry which is preliminary data.</text>
</comment>
<dbReference type="InterPro" id="IPR009003">
    <property type="entry name" value="Peptidase_S1_PA"/>
</dbReference>
<sequence>MKTFSISHFLCILLLACSYSAHADLSQTIKQVKPSVVAVGAAYPPKAVPRGKKPSTYWGTGFAIGAGNEIVTNYHVISSHEVDIAKNEKMVVFVGQGERAKAYPAVVHKVDLEHDLAILRIEGKVKPLTLANASLIDEGKEVAFTGYPLGMVLGLYPVTNKGIISAVTPVVMPAFSSKSLTAAQIKRLRSPLNVYQLDTSAYPGNSGSPLYDPETGAVIGVLNSVYVKGTKESVLENPSGISYAIPVRHVHNLR</sequence>
<dbReference type="AlphaFoldDB" id="A0AAW7XNV0"/>
<gene>
    <name evidence="4" type="ORF">Q4490_12920</name>
    <name evidence="5" type="ORF">Q8W30_05035</name>
</gene>
<evidence type="ECO:0000313" key="4">
    <source>
        <dbReference type="EMBL" id="MDO6454470.1"/>
    </source>
</evidence>
<name>A0AAW7XNV0_9GAMM</name>
<proteinExistence type="inferred from homology"/>
<accession>A0AAW7XNV0</accession>
<keyword evidence="2 4" id="KW-0645">Protease</keyword>
<dbReference type="PROSITE" id="PS51257">
    <property type="entry name" value="PROKAR_LIPOPROTEIN"/>
    <property type="match status" value="1"/>
</dbReference>
<evidence type="ECO:0000256" key="2">
    <source>
        <dbReference type="ARBA" id="ARBA00022670"/>
    </source>
</evidence>
<evidence type="ECO:0000256" key="3">
    <source>
        <dbReference type="ARBA" id="ARBA00022801"/>
    </source>
</evidence>
<protein>
    <submittedName>
        <fullName evidence="4">Serine protease</fullName>
    </submittedName>
</protein>
<organism evidence="4 6">
    <name type="scientific">Neptunomonas phycophila</name>
    <dbReference type="NCBI Taxonomy" id="1572645"/>
    <lineage>
        <taxon>Bacteria</taxon>
        <taxon>Pseudomonadati</taxon>
        <taxon>Pseudomonadota</taxon>
        <taxon>Gammaproteobacteria</taxon>
        <taxon>Oceanospirillales</taxon>
        <taxon>Oceanospirillaceae</taxon>
        <taxon>Neptunomonas</taxon>
    </lineage>
</organism>
<keyword evidence="7" id="KW-1185">Reference proteome</keyword>
<dbReference type="Proteomes" id="UP001169862">
    <property type="component" value="Unassembled WGS sequence"/>
</dbReference>
<dbReference type="Proteomes" id="UP001177341">
    <property type="component" value="Unassembled WGS sequence"/>
</dbReference>
<dbReference type="RefSeq" id="WP_290036767.1">
    <property type="nucleotide sequence ID" value="NZ_CAXHZV010000012.1"/>
</dbReference>
<dbReference type="Gene3D" id="2.40.10.10">
    <property type="entry name" value="Trypsin-like serine proteases"/>
    <property type="match status" value="2"/>
</dbReference>
<dbReference type="InterPro" id="IPR051201">
    <property type="entry name" value="Chloro_Bact_Ser_Proteases"/>
</dbReference>
<dbReference type="Pfam" id="PF13365">
    <property type="entry name" value="Trypsin_2"/>
    <property type="match status" value="1"/>
</dbReference>
<dbReference type="InterPro" id="IPR043504">
    <property type="entry name" value="Peptidase_S1_PA_chymotrypsin"/>
</dbReference>
<reference evidence="4" key="1">
    <citation type="submission" date="2023-07" db="EMBL/GenBank/DDBJ databases">
        <title>Genome content predicts the carbon catabolic preferences of heterotrophic bacteria.</title>
        <authorList>
            <person name="Gralka M."/>
        </authorList>
    </citation>
    <scope>NUCLEOTIDE SEQUENCE</scope>
    <source>
        <strain evidence="5">5G01</strain>
        <strain evidence="4">I2M16</strain>
    </source>
</reference>
<dbReference type="EMBL" id="JAUOPG010000008">
    <property type="protein sequence ID" value="MDO6454470.1"/>
    <property type="molecule type" value="Genomic_DNA"/>
</dbReference>
<dbReference type="PANTHER" id="PTHR43343:SF3">
    <property type="entry name" value="PROTEASE DO-LIKE 8, CHLOROPLASTIC"/>
    <property type="match status" value="1"/>
</dbReference>
<dbReference type="EMBL" id="JAUYVO010000003">
    <property type="protein sequence ID" value="MDP2521930.1"/>
    <property type="molecule type" value="Genomic_DNA"/>
</dbReference>
<keyword evidence="3" id="KW-0378">Hydrolase</keyword>
<evidence type="ECO:0000256" key="1">
    <source>
        <dbReference type="ARBA" id="ARBA00010541"/>
    </source>
</evidence>
<evidence type="ECO:0000313" key="7">
    <source>
        <dbReference type="Proteomes" id="UP001177341"/>
    </source>
</evidence>
<dbReference type="GO" id="GO:0008233">
    <property type="term" value="F:peptidase activity"/>
    <property type="evidence" value="ECO:0007669"/>
    <property type="project" value="UniProtKB-KW"/>
</dbReference>
<evidence type="ECO:0000313" key="6">
    <source>
        <dbReference type="Proteomes" id="UP001169862"/>
    </source>
</evidence>